<name>A0A0A2VS00_BEABA</name>
<dbReference type="Gene3D" id="1.20.58.2130">
    <property type="match status" value="1"/>
</dbReference>
<reference evidence="3 4" key="1">
    <citation type="submission" date="2012-10" db="EMBL/GenBank/DDBJ databases">
        <title>Genome sequencing and analysis of entomopathogenic fungi Beauveria bassiana D1-5.</title>
        <authorList>
            <person name="Li Q."/>
            <person name="Wang L."/>
            <person name="Zhang Z."/>
            <person name="Wang Q."/>
            <person name="Ren J."/>
            <person name="Wang M."/>
            <person name="Xu W."/>
            <person name="Wang J."/>
            <person name="Lu Y."/>
            <person name="Du Q."/>
            <person name="Sun Z."/>
        </authorList>
    </citation>
    <scope>NUCLEOTIDE SEQUENCE [LARGE SCALE GENOMIC DNA]</scope>
    <source>
        <strain evidence="3 4">D1-5</strain>
    </source>
</reference>
<evidence type="ECO:0000256" key="1">
    <source>
        <dbReference type="SAM" id="MobiDB-lite"/>
    </source>
</evidence>
<dbReference type="AlphaFoldDB" id="A0A0A2VS00"/>
<gene>
    <name evidence="3" type="ORF">BBAD15_g4253</name>
</gene>
<dbReference type="eggNOG" id="ENOG502S01X">
    <property type="taxonomic scope" value="Eukaryota"/>
</dbReference>
<sequence length="1142" mass="125427">MPYEKYNDASNRAGKLFSTTETTTHGIRQHTSNHFVYASVYLQPTYYTAPAASYSTTILETRTQWPTNELPPVLMSSSAAPDDRGASRPRSGILTPSSDGSLNHASHKAAVSTVSSPADRCRRRSDPAMERLLRPSIAVKPKTLLPLFVLRRQDLPLSCIDFGSTTAESAYTRLVESRIKILDLETRIGAARSVLVARHEATRAVYAIERYADGLYAMCRLGAWVSVERLARDAATAVCAERVFPVKAETLSSPSIAAAAMTMTTTTMTTLRMDSPQRKKRAAIEAIQSLVRKKPKAEARTSSDGVTAPEVPRRSSDQMLAHVKQSVEESPMPETMIRHVKKGEEEVPMPEIMIPHIKSARDEKTPEIMIRYVKGEDEVPMPEIMIPHVKTSPDETQVVQSSKAKAHFPVRETQGESSAMGAVSALPSSQIHIRAIDDDTQDMATNIFENIRAHYFEALYKSMGSLAYFAKGPLSRARSAFHLDLEATLDMADLIEFLKSLVLTTVQVDKKYRETAPDIISQIVAPVDSSDEARSKKRKPKKMKIGKNGLYPDEDDRIRKWWNANKPELDEEQPTYTAMQIKSHLSLLRTRETQLQMILILEILALEPLKAADDAADTSLPLLPGASASQARRSPAVAPAKKRNKHNLPVLIDVHADRLTIWQSTATDEQQLAEESQVNRHSRSSSLVQKSSSEPLKDFCTDVIVPFFSARIPEMCDAISRKLGGPVIVPASGSKTQKRSAPKKEQKPGSATKRPAAVQRPRTLQRALSTDQQSRRSVSRGPSNMIALLRSATSTSLPSMKREGSETARLGRLSKMEGDSQRRPALSRSNSSGVAGHDTSKASRQALVDAQVKDAIAALRKPNRQVVGQAMQEADQQRVLAAKKTRRMQRSTIVKATPANNRFRDVYAYSQGQPGLSMQHIEEPVAPSSVEAFIPSTGHRTGFRNPMDLNTSPAIDTVGSTPSKRATKSTFLHRSNDELCLPPSPLVRTSNNPTPRPLSSSLSTNKQSQLAKADEGAAKQYETRDHVFATPAKKEKHQQVLSGSPVGQLRLQGQSTHHFGRVGIGVVLFIHDANGFDTGDARAQREKLQFDNVAGARAEWPDARVGAQAHEVGAVDRGVLLQRVQHVVVDDGGGHVRLAVAP</sequence>
<protein>
    <recommendedName>
        <fullName evidence="2">DNA replication regulator Sld3 C-terminal domain-containing protein</fullName>
    </recommendedName>
</protein>
<dbReference type="PANTHER" id="PTHR28067">
    <property type="entry name" value="DNA REPLICATION REGULATOR SLD3"/>
    <property type="match status" value="1"/>
</dbReference>
<feature type="compositionally biased region" description="Low complexity" evidence="1">
    <location>
        <begin position="989"/>
        <end position="1005"/>
    </location>
</feature>
<proteinExistence type="predicted"/>
<dbReference type="InterPro" id="IPR013948">
    <property type="entry name" value="DNA_replication_reg_Sld3_C"/>
</dbReference>
<dbReference type="Pfam" id="PF08639">
    <property type="entry name" value="Sld3_STD"/>
    <property type="match status" value="1"/>
</dbReference>
<feature type="region of interest" description="Disordered" evidence="1">
    <location>
        <begin position="672"/>
        <end position="691"/>
    </location>
</feature>
<feature type="region of interest" description="Disordered" evidence="1">
    <location>
        <begin position="69"/>
        <end position="123"/>
    </location>
</feature>
<dbReference type="Proteomes" id="UP000030106">
    <property type="component" value="Unassembled WGS sequence"/>
</dbReference>
<evidence type="ECO:0000313" key="3">
    <source>
        <dbReference type="EMBL" id="KGQ10403.1"/>
    </source>
</evidence>
<dbReference type="GO" id="GO:0006270">
    <property type="term" value="P:DNA replication initiation"/>
    <property type="evidence" value="ECO:0007669"/>
    <property type="project" value="InterPro"/>
</dbReference>
<feature type="region of interest" description="Disordered" evidence="1">
    <location>
        <begin position="725"/>
        <end position="843"/>
    </location>
</feature>
<feature type="domain" description="DNA replication regulator Sld3 C-terminal" evidence="2">
    <location>
        <begin position="446"/>
        <end position="964"/>
    </location>
</feature>
<feature type="region of interest" description="Disordered" evidence="1">
    <location>
        <begin position="530"/>
        <end position="549"/>
    </location>
</feature>
<dbReference type="OrthoDB" id="5395343at2759"/>
<feature type="compositionally biased region" description="Polar residues" evidence="1">
    <location>
        <begin position="94"/>
        <end position="104"/>
    </location>
</feature>
<feature type="compositionally biased region" description="Polar residues" evidence="1">
    <location>
        <begin position="948"/>
        <end position="973"/>
    </location>
</feature>
<evidence type="ECO:0000259" key="2">
    <source>
        <dbReference type="Pfam" id="PF08639"/>
    </source>
</evidence>
<feature type="compositionally biased region" description="Polar residues" evidence="1">
    <location>
        <begin position="766"/>
        <end position="782"/>
    </location>
</feature>
<dbReference type="HOGENOM" id="CLU_006240_0_0_1"/>
<feature type="compositionally biased region" description="Basic residues" evidence="1">
    <location>
        <begin position="535"/>
        <end position="545"/>
    </location>
</feature>
<dbReference type="InterPro" id="IPR042511">
    <property type="entry name" value="Sld3"/>
</dbReference>
<dbReference type="EMBL" id="ANFO01000324">
    <property type="protein sequence ID" value="KGQ10403.1"/>
    <property type="molecule type" value="Genomic_DNA"/>
</dbReference>
<accession>A0A0A2VS00</accession>
<comment type="caution">
    <text evidence="3">The sequence shown here is derived from an EMBL/GenBank/DDBJ whole genome shotgun (WGS) entry which is preliminary data.</text>
</comment>
<dbReference type="STRING" id="1245745.A0A0A2VS00"/>
<organism evidence="3 4">
    <name type="scientific">Beauveria bassiana D1-5</name>
    <dbReference type="NCBI Taxonomy" id="1245745"/>
    <lineage>
        <taxon>Eukaryota</taxon>
        <taxon>Fungi</taxon>
        <taxon>Dikarya</taxon>
        <taxon>Ascomycota</taxon>
        <taxon>Pezizomycotina</taxon>
        <taxon>Sordariomycetes</taxon>
        <taxon>Hypocreomycetidae</taxon>
        <taxon>Hypocreales</taxon>
        <taxon>Cordycipitaceae</taxon>
        <taxon>Beauveria</taxon>
    </lineage>
</organism>
<feature type="region of interest" description="Disordered" evidence="1">
    <location>
        <begin position="938"/>
        <end position="1020"/>
    </location>
</feature>
<evidence type="ECO:0000313" key="4">
    <source>
        <dbReference type="Proteomes" id="UP000030106"/>
    </source>
</evidence>
<dbReference type="PANTHER" id="PTHR28067:SF1">
    <property type="entry name" value="DNA REPLICATION REGULATOR SLD3"/>
    <property type="match status" value="1"/>
</dbReference>
<dbReference type="GO" id="GO:0031261">
    <property type="term" value="C:DNA replication preinitiation complex"/>
    <property type="evidence" value="ECO:0007669"/>
    <property type="project" value="TreeGrafter"/>
</dbReference>
<feature type="region of interest" description="Disordered" evidence="1">
    <location>
        <begin position="291"/>
        <end position="318"/>
    </location>
</feature>